<gene>
    <name evidence="1" type="ORF">OS242_03005</name>
</gene>
<dbReference type="PANTHER" id="PTHR47050:SF1">
    <property type="entry name" value="TETRATRICOPEPTIDE REPEAT PROTEIN 24-LIKE"/>
    <property type="match status" value="1"/>
</dbReference>
<sequence>MLHTSQFAEAEAIFKQLQEYAVLSDDAYLKAKVLLDLGHIAFQRKLYQIACFQWEKALAESEKMEARDAGLQASILHRLGQVAIMQGQPSTAEEYLSRAVEMYEGRDTLPEMAHACLELARSCKQLGKVEQAAVHSERAHAVFQSIQELRMTIQLEIETAALYAVTDREEDAEQMLRYALSKAEFLKDRELQGMACAELAQIYLRKGDLGRAVESCGQAQAFFPPLHVGQAVINRVLARVAVATYNPEEAKRRFQMAAVGFKQADRVEEWEETLYELSRLYLQAGDHPRVIEILETIREYTVRVKRNASEPFQ</sequence>
<dbReference type="SMART" id="SM00028">
    <property type="entry name" value="TPR"/>
    <property type="match status" value="4"/>
</dbReference>
<dbReference type="InterPro" id="IPR024812">
    <property type="entry name" value="TPR_24"/>
</dbReference>
<accession>A0ABT3X053</accession>
<dbReference type="Pfam" id="PF13181">
    <property type="entry name" value="TPR_8"/>
    <property type="match status" value="1"/>
</dbReference>
<organism evidence="1 2">
    <name type="scientific">Tumebacillus lacus</name>
    <dbReference type="NCBI Taxonomy" id="2995335"/>
    <lineage>
        <taxon>Bacteria</taxon>
        <taxon>Bacillati</taxon>
        <taxon>Bacillota</taxon>
        <taxon>Bacilli</taxon>
        <taxon>Bacillales</taxon>
        <taxon>Alicyclobacillaceae</taxon>
        <taxon>Tumebacillus</taxon>
    </lineage>
</organism>
<dbReference type="Proteomes" id="UP001208017">
    <property type="component" value="Unassembled WGS sequence"/>
</dbReference>
<dbReference type="Pfam" id="PF13424">
    <property type="entry name" value="TPR_12"/>
    <property type="match status" value="1"/>
</dbReference>
<dbReference type="EMBL" id="JAPMLT010000001">
    <property type="protein sequence ID" value="MCX7568930.1"/>
    <property type="molecule type" value="Genomic_DNA"/>
</dbReference>
<dbReference type="RefSeq" id="WP_267150164.1">
    <property type="nucleotide sequence ID" value="NZ_JAPMLT010000001.1"/>
</dbReference>
<keyword evidence="2" id="KW-1185">Reference proteome</keyword>
<dbReference type="Gene3D" id="1.25.40.10">
    <property type="entry name" value="Tetratricopeptide repeat domain"/>
    <property type="match status" value="2"/>
</dbReference>
<protein>
    <submittedName>
        <fullName evidence="1">Tetratricopeptide repeat protein</fullName>
    </submittedName>
</protein>
<evidence type="ECO:0000313" key="2">
    <source>
        <dbReference type="Proteomes" id="UP001208017"/>
    </source>
</evidence>
<dbReference type="PANTHER" id="PTHR47050">
    <property type="entry name" value="TETRATRICOPEPTIDE REPEAT PROTEIN 24"/>
    <property type="match status" value="1"/>
</dbReference>
<dbReference type="InterPro" id="IPR011990">
    <property type="entry name" value="TPR-like_helical_dom_sf"/>
</dbReference>
<name>A0ABT3X053_9BACL</name>
<comment type="caution">
    <text evidence="1">The sequence shown here is derived from an EMBL/GenBank/DDBJ whole genome shotgun (WGS) entry which is preliminary data.</text>
</comment>
<dbReference type="SUPFAM" id="SSF48452">
    <property type="entry name" value="TPR-like"/>
    <property type="match status" value="2"/>
</dbReference>
<evidence type="ECO:0000313" key="1">
    <source>
        <dbReference type="EMBL" id="MCX7568930.1"/>
    </source>
</evidence>
<reference evidence="1 2" key="1">
    <citation type="submission" date="2022-11" db="EMBL/GenBank/DDBJ databases">
        <title>Study of microbial diversity in lake waters.</title>
        <authorList>
            <person name="Zhang J."/>
        </authorList>
    </citation>
    <scope>NUCLEOTIDE SEQUENCE [LARGE SCALE GENOMIC DNA]</scope>
    <source>
        <strain evidence="1 2">DT12</strain>
    </source>
</reference>
<dbReference type="InterPro" id="IPR019734">
    <property type="entry name" value="TPR_rpt"/>
</dbReference>
<proteinExistence type="predicted"/>